<dbReference type="Pfam" id="PF00632">
    <property type="entry name" value="HECT"/>
    <property type="match status" value="1"/>
</dbReference>
<feature type="compositionally biased region" description="Polar residues" evidence="5">
    <location>
        <begin position="613"/>
        <end position="629"/>
    </location>
</feature>
<feature type="region of interest" description="Disordered" evidence="5">
    <location>
        <begin position="733"/>
        <end position="760"/>
    </location>
</feature>
<dbReference type="PANTHER" id="PTHR45670:SF1">
    <property type="entry name" value="E3 UBIQUITIN-PROTEIN LIGASE HECTD1"/>
    <property type="match status" value="1"/>
</dbReference>
<keyword evidence="2 3" id="KW-0833">Ubl conjugation pathway</keyword>
<keyword evidence="8" id="KW-1185">Reference proteome</keyword>
<name>A0A8J4WT25_9TREM</name>
<accession>A0A8J4WT25</accession>
<dbReference type="EC" id="2.3.2.26" evidence="4"/>
<evidence type="ECO:0000256" key="1">
    <source>
        <dbReference type="ARBA" id="ARBA00022679"/>
    </source>
</evidence>
<comment type="function">
    <text evidence="4">E3 ubiquitin-protein ligase which accepts ubiquitin from an E2 ubiquitin-conjugating enzyme in the form of a thioester and then directly transfers the ubiquitin to targeted substrates.</text>
</comment>
<dbReference type="InterPro" id="IPR008979">
    <property type="entry name" value="Galactose-bd-like_sf"/>
</dbReference>
<dbReference type="EMBL" id="LUCH01001278">
    <property type="protein sequence ID" value="KAF5403345.1"/>
    <property type="molecule type" value="Genomic_DNA"/>
</dbReference>
<dbReference type="SMART" id="SM00119">
    <property type="entry name" value="HECTc"/>
    <property type="match status" value="1"/>
</dbReference>
<comment type="similarity">
    <text evidence="4">Belongs to the UPL family. K-HECT subfamily.</text>
</comment>
<evidence type="ECO:0000256" key="5">
    <source>
        <dbReference type="SAM" id="MobiDB-lite"/>
    </source>
</evidence>
<feature type="region of interest" description="Disordered" evidence="5">
    <location>
        <begin position="613"/>
        <end position="633"/>
    </location>
</feature>
<dbReference type="PANTHER" id="PTHR45670">
    <property type="entry name" value="E3 UBIQUITIN-PROTEIN LIGASE TRIP12"/>
    <property type="match status" value="1"/>
</dbReference>
<dbReference type="GO" id="GO:0043161">
    <property type="term" value="P:proteasome-mediated ubiquitin-dependent protein catabolic process"/>
    <property type="evidence" value="ECO:0007669"/>
    <property type="project" value="TreeGrafter"/>
</dbReference>
<reference evidence="7" key="1">
    <citation type="submission" date="2019-05" db="EMBL/GenBank/DDBJ databases">
        <title>Annotation for the trematode Paragonimus heterotremus.</title>
        <authorList>
            <person name="Choi Y.-J."/>
        </authorList>
    </citation>
    <scope>NUCLEOTIDE SEQUENCE</scope>
    <source>
        <strain evidence="7">LC</strain>
    </source>
</reference>
<dbReference type="GO" id="GO:0000209">
    <property type="term" value="P:protein polyubiquitination"/>
    <property type="evidence" value="ECO:0007669"/>
    <property type="project" value="TreeGrafter"/>
</dbReference>
<feature type="active site" description="Glycyl thioester intermediate" evidence="3">
    <location>
        <position position="1986"/>
    </location>
</feature>
<evidence type="ECO:0000256" key="2">
    <source>
        <dbReference type="ARBA" id="ARBA00022786"/>
    </source>
</evidence>
<evidence type="ECO:0000313" key="7">
    <source>
        <dbReference type="EMBL" id="KAF5403345.1"/>
    </source>
</evidence>
<evidence type="ECO:0000256" key="3">
    <source>
        <dbReference type="PROSITE-ProRule" id="PRU00104"/>
    </source>
</evidence>
<feature type="region of interest" description="Disordered" evidence="5">
    <location>
        <begin position="517"/>
        <end position="543"/>
    </location>
</feature>
<dbReference type="Proteomes" id="UP000748531">
    <property type="component" value="Unassembled WGS sequence"/>
</dbReference>
<dbReference type="GO" id="GO:0061630">
    <property type="term" value="F:ubiquitin protein ligase activity"/>
    <property type="evidence" value="ECO:0007669"/>
    <property type="project" value="UniProtKB-UniRule"/>
</dbReference>
<comment type="catalytic activity">
    <reaction evidence="4">
        <text>S-ubiquitinyl-[E2 ubiquitin-conjugating enzyme]-L-cysteine + [acceptor protein]-L-lysine = [E2 ubiquitin-conjugating enzyme]-L-cysteine + N(6)-ubiquitinyl-[acceptor protein]-L-lysine.</text>
        <dbReference type="EC" id="2.3.2.26"/>
    </reaction>
</comment>
<evidence type="ECO:0000259" key="6">
    <source>
        <dbReference type="PROSITE" id="PS50237"/>
    </source>
</evidence>
<protein>
    <recommendedName>
        <fullName evidence="4">E3 ubiquitin-protein ligase</fullName>
        <ecNumber evidence="4">2.3.2.26</ecNumber>
    </recommendedName>
</protein>
<evidence type="ECO:0000313" key="8">
    <source>
        <dbReference type="Proteomes" id="UP000748531"/>
    </source>
</evidence>
<proteinExistence type="inferred from homology"/>
<sequence length="2017" mass="225280">MPLTQFVNLPEQLLTRTIQLRPMLVDHPREETNGTSVPNKSTYSRKVDLSTYHLYVQPLATVHQLQKWILKTAKKIPWYNDELKHMGFVYDLKHPPNRVCLVPPETPVGNALTTGHNIFWGGVFAWLGTNGGRESKWANPLRLHGLVRMISSDSQLNADPFLLGLVLANPTMTSRRARRTLGTTGTTPRLDDTHSSVWIRPSETESFTNYSTAWIAFDLGLHIYLTHYMIQVPILSDHWPELTDWQLQGSTNGLTWTVLSEHHITVVGHPKFYWGNDGERLWQLTPTSCLNGNTELRSWRFLRLQLLPSNGHCETSGVTLPRANSLPLRGIEFFGTVTKVFIKPDKEAQNEAYAYLGQLRSGTFVVPAIPLPICGRTSYSSVDKIHHECWPHLNLTALGTRLQMTLHETHSRPSISDSTGIHSEPPLLGKVLRDLKDGYVSVQWLTGYTDQMFNFRSQKQQSPSLYAMGANQRFDLRIPSEEEVRLRLKLLCESDRVKQDAENPVSSSSAMYPCAANHEASVPSPDTGVKGGQEGPNDFSPNEQSLDCALVPTRQSLTSYLLPMSQNWLADALLPTFNRVLPFLFNSYSPQFVREPPVLKPLSSSQMVITASQPQPSSSLHGGTTQAAASNWKDRRSVSAEKVAVGLEELLIPEAPVYNGPITGPDITDHNVKLQTPDCPDNNIPGNTDSPTNGCLIVVKSRSNSACSSTVAHVPETLDSPENLLSLPRCKISGSDDEPQEVEGQSEFECDSDDGDDENELNQIDEKAGICDDQTGAQTSQATNRMNYTPRHEDQFDAALETIGRTLELRVLANAKEAGLRTSCPLEDDETVPRAPKRAHRRRFAKFDQWERKDPICVHTIIQQCMNLCVINLPDATQSATHSCLKIPDQPGDPTASSCSQLQLDGEFSSVQPSDRLPTEISMLGGGLSNNQPDERSLREMIVKTDQCADTLVPPLVLPAIAPANPSRDLKPVPRNRPTNKPILRSRCCEEIKMETIESNLDGLIPPFETRSGTSHLPSTVSFSIPVRIPWPPAGLSTADTLTTGNTGPASNTTHVRLWLHQEQTSDTMLNPPGASSLSTLSPTSSGSTSFCSMTTTKSDTPCLVPFGPTLPEVPVDPTNTQQMTKFSLVKPEVNLVHYLLRFMDYTEEFSGSGVLRPTGWQLSRMWNRTYLLDYHLESSGSIENTYEKTVNRQPAFPNATELSHPPFADEGLLDQLLDLIGLLYELVSYRTEYPRDLRSNSMGCEWTTGGGLMEKRCDSSTSEVARISDFGYDSFPNQQVITVPYSTDESSFHSTRLTRKLMLYAHDVWSILASSHLLSNPDFQASDCDQVLSWVPRFVMQYKFLFPFETRLEFWRVSSLGASRAIAWLQKQAGNTRVSSNPQTFVTSVPSFLQRMEASTNALRDRCGFKSFGCDFSWTPSVLVVPNKDNTRSEWCTNVYCDTTRTGSTGNWFSFGVPPSSNLSVVTPGIGIGTSGAGFNQSTLTSLGRLQRHTTRVPRPQTANIPSGLDTEKKTNGVEQIILNDRPYTFFSGGNDFWSTTVRLLLVHADKHQELEVEFEGEEGTGLGPTMEFYALLSAELRRHSHGLWVSEDRADRINQALDLTDDPNENCMSDDWDPALLADYPEVDTGNATTRRKKLPQEDTNYDTDMTDIGDDFYVNPPFGLFPAPWPANQLPPGTELRFYILGIAVAKCLVDQRQMDLPFSNAFLTLLCKFVGDGEQYCQNKSVARSSTDWPAAVLDLVHFTEIYPERGKFVNNLILYLRERDALKNEQSEYDLEAADMDLQKRIFSAELRSLCIDMCFPSVTRKFGQTDFPLTEDYEPEMIELDHPTEQPKDKEELLISSTVEAYIRRSLEFALNKGIRRQLHAFKAGFERVAPLRSLAMFTPQELGRLISGESCPEWTTTEIWANCEPAAGYNRQSKGFLLLIEGLASFDVSERRKFLRFVTGCPTLPPGGLRNLHPKLKVAKKDGSTCGPFPSVNTCMHYLKLPEYETVNELKQYLLAAASQTGFYLN</sequence>
<dbReference type="OrthoDB" id="271273at2759"/>
<comment type="caution">
    <text evidence="7">The sequence shown here is derived from an EMBL/GenBank/DDBJ whole genome shotgun (WGS) entry which is preliminary data.</text>
</comment>
<dbReference type="SUPFAM" id="SSF56204">
    <property type="entry name" value="Hect, E3 ligase catalytic domain"/>
    <property type="match status" value="1"/>
</dbReference>
<dbReference type="InterPro" id="IPR035983">
    <property type="entry name" value="Hect_E3_ubiquitin_ligase"/>
</dbReference>
<dbReference type="SUPFAM" id="SSF49785">
    <property type="entry name" value="Galactose-binding domain-like"/>
    <property type="match status" value="1"/>
</dbReference>
<dbReference type="Gene3D" id="3.30.2410.10">
    <property type="entry name" value="Hect, E3 ligase catalytic domain"/>
    <property type="match status" value="1"/>
</dbReference>
<dbReference type="InterPro" id="IPR045322">
    <property type="entry name" value="HECTD1/TRIP12-like"/>
</dbReference>
<dbReference type="UniPathway" id="UPA00143"/>
<feature type="compositionally biased region" description="Acidic residues" evidence="5">
    <location>
        <begin position="735"/>
        <end position="760"/>
    </location>
</feature>
<comment type="pathway">
    <text evidence="4">Protein modification; protein ubiquitination.</text>
</comment>
<feature type="domain" description="HECT" evidence="6">
    <location>
        <begin position="1552"/>
        <end position="2017"/>
    </location>
</feature>
<dbReference type="Gene3D" id="3.90.1750.10">
    <property type="entry name" value="Hect, E3 ligase catalytic domains"/>
    <property type="match status" value="1"/>
</dbReference>
<gene>
    <name evidence="7" type="ORF">PHET_03129</name>
</gene>
<dbReference type="InterPro" id="IPR000569">
    <property type="entry name" value="HECT_dom"/>
</dbReference>
<dbReference type="PROSITE" id="PS50237">
    <property type="entry name" value="HECT"/>
    <property type="match status" value="1"/>
</dbReference>
<evidence type="ECO:0000256" key="4">
    <source>
        <dbReference type="RuleBase" id="RU369009"/>
    </source>
</evidence>
<organism evidence="7 8">
    <name type="scientific">Paragonimus heterotremus</name>
    <dbReference type="NCBI Taxonomy" id="100268"/>
    <lineage>
        <taxon>Eukaryota</taxon>
        <taxon>Metazoa</taxon>
        <taxon>Spiralia</taxon>
        <taxon>Lophotrochozoa</taxon>
        <taxon>Platyhelminthes</taxon>
        <taxon>Trematoda</taxon>
        <taxon>Digenea</taxon>
        <taxon>Plagiorchiida</taxon>
        <taxon>Troglotremata</taxon>
        <taxon>Troglotrematidae</taxon>
        <taxon>Paragonimus</taxon>
    </lineage>
</organism>
<keyword evidence="1 4" id="KW-0808">Transferase</keyword>